<feature type="transmembrane region" description="Helical" evidence="1">
    <location>
        <begin position="120"/>
        <end position="138"/>
    </location>
</feature>
<evidence type="ECO:0000259" key="2">
    <source>
        <dbReference type="Pfam" id="PF12770"/>
    </source>
</evidence>
<dbReference type="InterPro" id="IPR024983">
    <property type="entry name" value="CHAT_dom"/>
</dbReference>
<dbReference type="PROSITE" id="PS51257">
    <property type="entry name" value="PROKAR_LIPOPROTEIN"/>
    <property type="match status" value="1"/>
</dbReference>
<gene>
    <name evidence="3" type="ORF">JCM19275_93</name>
</gene>
<dbReference type="Proteomes" id="UP000029647">
    <property type="component" value="Unassembled WGS sequence"/>
</dbReference>
<evidence type="ECO:0000256" key="1">
    <source>
        <dbReference type="SAM" id="Phobius"/>
    </source>
</evidence>
<proteinExistence type="predicted"/>
<sequence length="143" mass="16204">MKELYSLQNNAQLVFLSACDTSIGEIIQGEGTLTLARGFFYTGSQAVVASLWKTSDKSTSYIVEDFYKNIEENQGVSTALHNAKLKYLREHSLSDASPYYWASLKAMGDNQPISLDNYNVYYWIAAIFILILLIFFFLKSRKG</sequence>
<accession>A0A090WKD5</accession>
<protein>
    <recommendedName>
        <fullName evidence="2">CHAT domain-containing protein</fullName>
    </recommendedName>
</protein>
<reference evidence="3 4" key="1">
    <citation type="journal article" date="2014" name="Genome Announc.">
        <title>Draft Genome Sequences of Marine Flavobacterium Nonlabens Strains NR17, NR24, NR27, NR32, NR33, and Ara13.</title>
        <authorList>
            <person name="Nakanishi M."/>
            <person name="Meirelles P."/>
            <person name="Suzuki R."/>
            <person name="Takatani N."/>
            <person name="Mino S."/>
            <person name="Suda W."/>
            <person name="Oshima K."/>
            <person name="Hattori M."/>
            <person name="Ohkuma M."/>
            <person name="Hosokawa M."/>
            <person name="Miyashita K."/>
            <person name="Thompson F.L."/>
            <person name="Niwa A."/>
            <person name="Sawabe T."/>
            <person name="Sawabe T."/>
        </authorList>
    </citation>
    <scope>NUCLEOTIDE SEQUENCE [LARGE SCALE GENOMIC DNA]</scope>
    <source>
        <strain evidence="4">JCM19275</strain>
    </source>
</reference>
<comment type="caution">
    <text evidence="3">The sequence shown here is derived from an EMBL/GenBank/DDBJ whole genome shotgun (WGS) entry which is preliminary data.</text>
</comment>
<dbReference type="Pfam" id="PF12770">
    <property type="entry name" value="CHAT"/>
    <property type="match status" value="1"/>
</dbReference>
<evidence type="ECO:0000313" key="4">
    <source>
        <dbReference type="Proteomes" id="UP000029647"/>
    </source>
</evidence>
<dbReference type="PANTHER" id="PTHR10098">
    <property type="entry name" value="RAPSYN-RELATED"/>
    <property type="match status" value="1"/>
</dbReference>
<feature type="domain" description="CHAT" evidence="2">
    <location>
        <begin position="2"/>
        <end position="109"/>
    </location>
</feature>
<keyword evidence="1" id="KW-0472">Membrane</keyword>
<evidence type="ECO:0000313" key="3">
    <source>
        <dbReference type="EMBL" id="GAL75869.1"/>
    </source>
</evidence>
<organism evidence="3 4">
    <name type="scientific">Nonlabens ulvanivorans</name>
    <name type="common">Persicivirga ulvanivorans</name>
    <dbReference type="NCBI Taxonomy" id="906888"/>
    <lineage>
        <taxon>Bacteria</taxon>
        <taxon>Pseudomonadati</taxon>
        <taxon>Bacteroidota</taxon>
        <taxon>Flavobacteriia</taxon>
        <taxon>Flavobacteriales</taxon>
        <taxon>Flavobacteriaceae</taxon>
        <taxon>Nonlabens</taxon>
    </lineage>
</organism>
<dbReference type="PANTHER" id="PTHR10098:SF108">
    <property type="entry name" value="TETRATRICOPEPTIDE REPEAT PROTEIN 28"/>
    <property type="match status" value="1"/>
</dbReference>
<name>A0A090WKD5_NONUL</name>
<dbReference type="EMBL" id="BBNT01000007">
    <property type="protein sequence ID" value="GAL75869.1"/>
    <property type="molecule type" value="Genomic_DNA"/>
</dbReference>
<keyword evidence="1" id="KW-1133">Transmembrane helix</keyword>
<keyword evidence="1" id="KW-0812">Transmembrane</keyword>
<dbReference type="AlphaFoldDB" id="A0A090WKD5"/>